<dbReference type="InterPro" id="IPR045136">
    <property type="entry name" value="Iah1-like"/>
</dbReference>
<dbReference type="Proteomes" id="UP000005238">
    <property type="component" value="Unassembled WGS sequence"/>
</dbReference>
<reference evidence="5" key="1">
    <citation type="journal article" date="2006" name="Science">
        <title>Phytophthora genome sequences uncover evolutionary origins and mechanisms of pathogenesis.</title>
        <authorList>
            <person name="Tyler B.M."/>
            <person name="Tripathy S."/>
            <person name="Zhang X."/>
            <person name="Dehal P."/>
            <person name="Jiang R.H."/>
            <person name="Aerts A."/>
            <person name="Arredondo F.D."/>
            <person name="Baxter L."/>
            <person name="Bensasson D."/>
            <person name="Beynon J.L."/>
            <person name="Chapman J."/>
            <person name="Damasceno C.M."/>
            <person name="Dorrance A.E."/>
            <person name="Dou D."/>
            <person name="Dickerman A.W."/>
            <person name="Dubchak I.L."/>
            <person name="Garbelotto M."/>
            <person name="Gijzen M."/>
            <person name="Gordon S.G."/>
            <person name="Govers F."/>
            <person name="Grunwald N.J."/>
            <person name="Huang W."/>
            <person name="Ivors K.L."/>
            <person name="Jones R.W."/>
            <person name="Kamoun S."/>
            <person name="Krampis K."/>
            <person name="Lamour K.H."/>
            <person name="Lee M.K."/>
            <person name="McDonald W.H."/>
            <person name="Medina M."/>
            <person name="Meijer H.J."/>
            <person name="Nordberg E.K."/>
            <person name="Maclean D.J."/>
            <person name="Ospina-Giraldo M.D."/>
            <person name="Morris P.F."/>
            <person name="Phuntumart V."/>
            <person name="Putnam N.H."/>
            <person name="Rash S."/>
            <person name="Rose J.K."/>
            <person name="Sakihama Y."/>
            <person name="Salamov A.A."/>
            <person name="Savidor A."/>
            <person name="Scheuring C.F."/>
            <person name="Smith B.M."/>
            <person name="Sobral B.W."/>
            <person name="Terry A."/>
            <person name="Torto-Alalibo T.A."/>
            <person name="Win J."/>
            <person name="Xu Z."/>
            <person name="Zhang H."/>
            <person name="Grigoriev I.V."/>
            <person name="Rokhsar D.S."/>
            <person name="Boore J.L."/>
        </authorList>
    </citation>
    <scope>NUCLEOTIDE SEQUENCE [LARGE SCALE GENOMIC DNA]</scope>
    <source>
        <strain evidence="5">Pr102</strain>
    </source>
</reference>
<feature type="chain" id="PRO_5003586365" description="SGNH hydrolase-type esterase domain-containing protein" evidence="2">
    <location>
        <begin position="21"/>
        <end position="278"/>
    </location>
</feature>
<evidence type="ECO:0000259" key="3">
    <source>
        <dbReference type="Pfam" id="PF13472"/>
    </source>
</evidence>
<dbReference type="AlphaFoldDB" id="H3GML1"/>
<evidence type="ECO:0000256" key="1">
    <source>
        <dbReference type="ARBA" id="ARBA00022801"/>
    </source>
</evidence>
<dbReference type="PANTHER" id="PTHR14209:SF19">
    <property type="entry name" value="ISOAMYL ACETATE-HYDROLYZING ESTERASE 1 HOMOLOG"/>
    <property type="match status" value="1"/>
</dbReference>
<dbReference type="VEuPathDB" id="FungiDB:KRP23_8082"/>
<dbReference type="PANTHER" id="PTHR14209">
    <property type="entry name" value="ISOAMYL ACETATE-HYDROLYZING ESTERASE 1"/>
    <property type="match status" value="1"/>
</dbReference>
<dbReference type="VEuPathDB" id="FungiDB:KRP22_14833"/>
<dbReference type="OMA" id="VPIDRYK"/>
<dbReference type="HOGENOM" id="CLU_051989_0_1_1"/>
<dbReference type="STRING" id="164328.H3GML1"/>
<dbReference type="InterPro" id="IPR013830">
    <property type="entry name" value="SGNH_hydro"/>
</dbReference>
<keyword evidence="2" id="KW-0732">Signal</keyword>
<name>H3GML1_PHYRM</name>
<evidence type="ECO:0000313" key="4">
    <source>
        <dbReference type="EnsemblProtists" id="Phyra77746"/>
    </source>
</evidence>
<feature type="signal peptide" evidence="2">
    <location>
        <begin position="1"/>
        <end position="20"/>
    </location>
</feature>
<proteinExistence type="predicted"/>
<dbReference type="EMBL" id="DS566023">
    <property type="status" value="NOT_ANNOTATED_CDS"/>
    <property type="molecule type" value="Genomic_DNA"/>
</dbReference>
<dbReference type="EnsemblProtists" id="Phyra77746">
    <property type="protein sequence ID" value="Phyra77746"/>
    <property type="gene ID" value="Phyra77746"/>
</dbReference>
<dbReference type="InterPro" id="IPR036514">
    <property type="entry name" value="SGNH_hydro_sf"/>
</dbReference>
<dbReference type="GO" id="GO:0016787">
    <property type="term" value="F:hydrolase activity"/>
    <property type="evidence" value="ECO:0007669"/>
    <property type="project" value="UniProtKB-KW"/>
</dbReference>
<reference evidence="4" key="2">
    <citation type="submission" date="2015-06" db="UniProtKB">
        <authorList>
            <consortium name="EnsemblProtists"/>
        </authorList>
    </citation>
    <scope>IDENTIFICATION</scope>
    <source>
        <strain evidence="4">Pr102</strain>
    </source>
</reference>
<dbReference type="Pfam" id="PF13472">
    <property type="entry name" value="Lipase_GDSL_2"/>
    <property type="match status" value="1"/>
</dbReference>
<accession>H3GML1</accession>
<sequence>MRDFLVCFTLVASLVFSAQSQTTVMVTSESQSNARPVLLLTGDSLTEHGTYPSMLGWVTQLQARYTRSADVITRGLSGYNTKWFLKYVMPVLEQEISTRSYTVPSLITVWLGTNDAALVNGSNSEMHVRIEDYKENLIQIVNGFQKTAPNAKLLLITPPHIDDGARAKYAAERTDSKRGLVDRSNAMAGNYSRACVEAAEALKVPLLDLNAHFNAMPVATRNAMLEDGIHFNAEGNQVVDQQLQSKLQSEFPELMTSLDTWQVPAASKYVSEDPWKPE</sequence>
<evidence type="ECO:0000313" key="5">
    <source>
        <dbReference type="Proteomes" id="UP000005238"/>
    </source>
</evidence>
<dbReference type="FunFam" id="3.40.50.1110:FF:000002">
    <property type="entry name" value="isoamyl acetate-hydrolyzing esterase 1 homolog"/>
    <property type="match status" value="1"/>
</dbReference>
<dbReference type="CDD" id="cd01838">
    <property type="entry name" value="Isoamyl_acetate_hydrolase_like"/>
    <property type="match status" value="1"/>
</dbReference>
<organism evidence="4 5">
    <name type="scientific">Phytophthora ramorum</name>
    <name type="common">Sudden oak death agent</name>
    <dbReference type="NCBI Taxonomy" id="164328"/>
    <lineage>
        <taxon>Eukaryota</taxon>
        <taxon>Sar</taxon>
        <taxon>Stramenopiles</taxon>
        <taxon>Oomycota</taxon>
        <taxon>Peronosporomycetes</taxon>
        <taxon>Peronosporales</taxon>
        <taxon>Peronosporaceae</taxon>
        <taxon>Phytophthora</taxon>
    </lineage>
</organism>
<protein>
    <recommendedName>
        <fullName evidence="3">SGNH hydrolase-type esterase domain-containing protein</fullName>
    </recommendedName>
</protein>
<keyword evidence="1" id="KW-0378">Hydrolase</keyword>
<dbReference type="eggNOG" id="KOG3035">
    <property type="taxonomic scope" value="Eukaryota"/>
</dbReference>
<dbReference type="SUPFAM" id="SSF52266">
    <property type="entry name" value="SGNH hydrolase"/>
    <property type="match status" value="1"/>
</dbReference>
<evidence type="ECO:0000256" key="2">
    <source>
        <dbReference type="SAM" id="SignalP"/>
    </source>
</evidence>
<dbReference type="Gene3D" id="3.40.50.1110">
    <property type="entry name" value="SGNH hydrolase"/>
    <property type="match status" value="1"/>
</dbReference>
<feature type="domain" description="SGNH hydrolase-type esterase" evidence="3">
    <location>
        <begin position="42"/>
        <end position="238"/>
    </location>
</feature>
<dbReference type="InParanoid" id="H3GML1"/>
<keyword evidence="5" id="KW-1185">Reference proteome</keyword>